<reference evidence="5" key="1">
    <citation type="journal article" date="2016" name="Nature">
        <title>The genome of the seagrass Zostera marina reveals angiosperm adaptation to the sea.</title>
        <authorList>
            <person name="Olsen J.L."/>
            <person name="Rouze P."/>
            <person name="Verhelst B."/>
            <person name="Lin Y.-C."/>
            <person name="Bayer T."/>
            <person name="Collen J."/>
            <person name="Dattolo E."/>
            <person name="De Paoli E."/>
            <person name="Dittami S."/>
            <person name="Maumus F."/>
            <person name="Michel G."/>
            <person name="Kersting A."/>
            <person name="Lauritano C."/>
            <person name="Lohaus R."/>
            <person name="Toepel M."/>
            <person name="Tonon T."/>
            <person name="Vanneste K."/>
            <person name="Amirebrahimi M."/>
            <person name="Brakel J."/>
            <person name="Bostroem C."/>
            <person name="Chovatia M."/>
            <person name="Grimwood J."/>
            <person name="Jenkins J.W."/>
            <person name="Jueterbock A."/>
            <person name="Mraz A."/>
            <person name="Stam W.T."/>
            <person name="Tice H."/>
            <person name="Bornberg-Bauer E."/>
            <person name="Green P.J."/>
            <person name="Pearson G.A."/>
            <person name="Procaccini G."/>
            <person name="Duarte C.M."/>
            <person name="Schmutz J."/>
            <person name="Reusch T.B.H."/>
            <person name="Van de Peer Y."/>
        </authorList>
    </citation>
    <scope>NUCLEOTIDE SEQUENCE [LARGE SCALE GENOMIC DNA]</scope>
    <source>
        <strain evidence="5">cv. Finnish</strain>
    </source>
</reference>
<dbReference type="SUPFAM" id="SSF101148">
    <property type="entry name" value="Plant invertase/pectin methylesterase inhibitor"/>
    <property type="match status" value="1"/>
</dbReference>
<dbReference type="OMA" id="ACKKTGP"/>
<dbReference type="PANTHER" id="PTHR31080">
    <property type="entry name" value="PECTINESTERASE INHIBITOR-LIKE"/>
    <property type="match status" value="1"/>
</dbReference>
<organism evidence="4 5">
    <name type="scientific">Zostera marina</name>
    <name type="common">Eelgrass</name>
    <dbReference type="NCBI Taxonomy" id="29655"/>
    <lineage>
        <taxon>Eukaryota</taxon>
        <taxon>Viridiplantae</taxon>
        <taxon>Streptophyta</taxon>
        <taxon>Embryophyta</taxon>
        <taxon>Tracheophyta</taxon>
        <taxon>Spermatophyta</taxon>
        <taxon>Magnoliopsida</taxon>
        <taxon>Liliopsida</taxon>
        <taxon>Zosteraceae</taxon>
        <taxon>Zostera</taxon>
    </lineage>
</organism>
<dbReference type="AlphaFoldDB" id="A0A0K9PQI6"/>
<keyword evidence="2" id="KW-1133">Transmembrane helix</keyword>
<dbReference type="Pfam" id="PF04043">
    <property type="entry name" value="PMEI"/>
    <property type="match status" value="1"/>
</dbReference>
<feature type="domain" description="Pectinesterase inhibitor" evidence="3">
    <location>
        <begin position="40"/>
        <end position="191"/>
    </location>
</feature>
<keyword evidence="5" id="KW-1185">Reference proteome</keyword>
<evidence type="ECO:0000313" key="4">
    <source>
        <dbReference type="EMBL" id="KMZ71226.1"/>
    </source>
</evidence>
<gene>
    <name evidence="4" type="ORF">ZOSMA_185G00450</name>
</gene>
<evidence type="ECO:0000256" key="2">
    <source>
        <dbReference type="SAM" id="Phobius"/>
    </source>
</evidence>
<comment type="caution">
    <text evidence="4">The sequence shown here is derived from an EMBL/GenBank/DDBJ whole genome shotgun (WGS) entry which is preliminary data.</text>
</comment>
<dbReference type="SMART" id="SM00856">
    <property type="entry name" value="PMEI"/>
    <property type="match status" value="1"/>
</dbReference>
<name>A0A0K9PQI6_ZOSMR</name>
<evidence type="ECO:0000256" key="1">
    <source>
        <dbReference type="ARBA" id="ARBA00022729"/>
    </source>
</evidence>
<dbReference type="InterPro" id="IPR051955">
    <property type="entry name" value="PME_Inhibitor"/>
</dbReference>
<dbReference type="EMBL" id="LFYR01000684">
    <property type="protein sequence ID" value="KMZ71226.1"/>
    <property type="molecule type" value="Genomic_DNA"/>
</dbReference>
<sequence length="196" mass="21584">MAISSTMTVTTNNWLVIFFIGITVVVAISPTSSPHPHKRITTKLINETCQQSQFVETCIDGLSSSIKSNTTEMMTLIEIAVEVALNKADKVANHITHLLEKSHYPDMEQCLSDCSESYEDVIAQLNDCDGEIDFESDGPSQTKTEVIEFIDAALSDVTTCENGCKSDAENGDILTSQNDEVRRYCTIVKDIVNLNP</sequence>
<dbReference type="PANTHER" id="PTHR31080:SF291">
    <property type="entry name" value="OS08G0541800 PROTEIN"/>
    <property type="match status" value="1"/>
</dbReference>
<keyword evidence="2" id="KW-0472">Membrane</keyword>
<dbReference type="GO" id="GO:0004857">
    <property type="term" value="F:enzyme inhibitor activity"/>
    <property type="evidence" value="ECO:0000318"/>
    <property type="project" value="GO_Central"/>
</dbReference>
<accession>A0A0K9PQI6</accession>
<keyword evidence="2" id="KW-0812">Transmembrane</keyword>
<proteinExistence type="predicted"/>
<protein>
    <submittedName>
        <fullName evidence="4">Pectinesterase</fullName>
    </submittedName>
</protein>
<dbReference type="Proteomes" id="UP000036987">
    <property type="component" value="Unassembled WGS sequence"/>
</dbReference>
<dbReference type="GO" id="GO:0009827">
    <property type="term" value="P:plant-type cell wall modification"/>
    <property type="evidence" value="ECO:0000318"/>
    <property type="project" value="GO_Central"/>
</dbReference>
<dbReference type="NCBIfam" id="TIGR01614">
    <property type="entry name" value="PME_inhib"/>
    <property type="match status" value="1"/>
</dbReference>
<dbReference type="GO" id="GO:0009505">
    <property type="term" value="C:plant-type cell wall"/>
    <property type="evidence" value="ECO:0000318"/>
    <property type="project" value="GO_Central"/>
</dbReference>
<dbReference type="InterPro" id="IPR035513">
    <property type="entry name" value="Invertase/methylesterase_inhib"/>
</dbReference>
<dbReference type="STRING" id="29655.A0A0K9PQI6"/>
<dbReference type="Gene3D" id="1.20.140.40">
    <property type="entry name" value="Invertase/pectin methylesterase inhibitor family protein"/>
    <property type="match status" value="1"/>
</dbReference>
<evidence type="ECO:0000259" key="3">
    <source>
        <dbReference type="SMART" id="SM00856"/>
    </source>
</evidence>
<dbReference type="OrthoDB" id="841681at2759"/>
<dbReference type="InterPro" id="IPR006501">
    <property type="entry name" value="Pectinesterase_inhib_dom"/>
</dbReference>
<keyword evidence="1" id="KW-0732">Signal</keyword>
<feature type="transmembrane region" description="Helical" evidence="2">
    <location>
        <begin position="12"/>
        <end position="29"/>
    </location>
</feature>
<evidence type="ECO:0000313" key="5">
    <source>
        <dbReference type="Proteomes" id="UP000036987"/>
    </source>
</evidence>